<dbReference type="InterPro" id="IPR012877">
    <property type="entry name" value="Dhs-27"/>
</dbReference>
<evidence type="ECO:0000313" key="2">
    <source>
        <dbReference type="Proteomes" id="UP000887575"/>
    </source>
</evidence>
<dbReference type="Proteomes" id="UP000887575">
    <property type="component" value="Unassembled WGS sequence"/>
</dbReference>
<evidence type="ECO:0000259" key="1">
    <source>
        <dbReference type="SMART" id="SM00587"/>
    </source>
</evidence>
<dbReference type="AlphaFoldDB" id="A0AAF3FS25"/>
<reference evidence="3" key="1">
    <citation type="submission" date="2024-02" db="UniProtKB">
        <authorList>
            <consortium name="WormBaseParasite"/>
        </authorList>
    </citation>
    <scope>IDENTIFICATION</scope>
</reference>
<dbReference type="SMART" id="SM00587">
    <property type="entry name" value="CHK"/>
    <property type="match status" value="1"/>
</dbReference>
<dbReference type="InterPro" id="IPR052961">
    <property type="entry name" value="Oxido-Kinase-like_Enzymes"/>
</dbReference>
<dbReference type="Gene3D" id="3.90.1200.10">
    <property type="match status" value="1"/>
</dbReference>
<dbReference type="SUPFAM" id="SSF56112">
    <property type="entry name" value="Protein kinase-like (PK-like)"/>
    <property type="match status" value="1"/>
</dbReference>
<proteinExistence type="predicted"/>
<feature type="domain" description="CHK kinase-like" evidence="1">
    <location>
        <begin position="3"/>
        <end position="189"/>
    </location>
</feature>
<dbReference type="PANTHER" id="PTHR23020:SF41">
    <property type="entry name" value="AMINOGLYCOSIDE PHOSPHOTRANSFERASE DOMAIN-CONTAINING PROTEIN"/>
    <property type="match status" value="1"/>
</dbReference>
<name>A0AAF3FS25_9BILA</name>
<dbReference type="InterPro" id="IPR015897">
    <property type="entry name" value="CHK_kinase-like"/>
</dbReference>
<dbReference type="InterPro" id="IPR011009">
    <property type="entry name" value="Kinase-like_dom_sf"/>
</dbReference>
<accession>A0AAF3FS25</accession>
<sequence>MGYLAEEYVVGEMLQIYQEVPDDGVLQVLDQLVQLAATSLKNPDILKVWDNAAMNALLAQGRTIAKIDGRLNTMKDLYPKLTSQIDKMLAKTNLIFGDFKRFMDLRKSTSDRQVLCHGDMWTPNVLWQRNVNGSVDLAAILDWQLLNVGSPTEDLVYFLHSALSPETYPKKKNDYLHYYYDNLKQSVTNLPMPWSNLENFIQQYEVSYTYCIMVLMPWYTTAKEQLLGTYINNPSFVDAFDEKIKFMTNETIRCINKWF</sequence>
<keyword evidence="2" id="KW-1185">Reference proteome</keyword>
<dbReference type="PANTHER" id="PTHR23020">
    <property type="entry name" value="UNCHARACTERIZED NUCLEAR HORMONE RECEPTOR-RELATED"/>
    <property type="match status" value="1"/>
</dbReference>
<dbReference type="WBParaSite" id="MBELARI_LOCUS9989">
    <property type="protein sequence ID" value="MBELARI_LOCUS9989"/>
    <property type="gene ID" value="MBELARI_LOCUS9989"/>
</dbReference>
<evidence type="ECO:0000313" key="3">
    <source>
        <dbReference type="WBParaSite" id="MBELARI_LOCUS9989"/>
    </source>
</evidence>
<dbReference type="Pfam" id="PF07914">
    <property type="entry name" value="DUF1679"/>
    <property type="match status" value="1"/>
</dbReference>
<organism evidence="2 3">
    <name type="scientific">Mesorhabditis belari</name>
    <dbReference type="NCBI Taxonomy" id="2138241"/>
    <lineage>
        <taxon>Eukaryota</taxon>
        <taxon>Metazoa</taxon>
        <taxon>Ecdysozoa</taxon>
        <taxon>Nematoda</taxon>
        <taxon>Chromadorea</taxon>
        <taxon>Rhabditida</taxon>
        <taxon>Rhabditina</taxon>
        <taxon>Rhabditomorpha</taxon>
        <taxon>Rhabditoidea</taxon>
        <taxon>Rhabditidae</taxon>
        <taxon>Mesorhabditinae</taxon>
        <taxon>Mesorhabditis</taxon>
    </lineage>
</organism>
<protein>
    <recommendedName>
        <fullName evidence="1">CHK kinase-like domain-containing protein</fullName>
    </recommendedName>
</protein>